<dbReference type="PROSITE" id="PS50022">
    <property type="entry name" value="FA58C_3"/>
    <property type="match status" value="1"/>
</dbReference>
<proteinExistence type="inferred from homology"/>
<dbReference type="SUPFAM" id="SSF55545">
    <property type="entry name" value="beta-N-acetylhexosaminidase-like domain"/>
    <property type="match status" value="1"/>
</dbReference>
<dbReference type="SUPFAM" id="SSF51445">
    <property type="entry name" value="(Trans)glycosidases"/>
    <property type="match status" value="1"/>
</dbReference>
<sequence>MNAFYLTKNINVFLDKNISDKHLENYVETTLKIKNLNKANKYDDKNTSLHIIANNDKSPETASILHKYKKYVTVNFNKIDAYSLIIKDNKIVLIVKDKAAAFSALSTVQWILEELKNSALREVIVNDYADTKIRGFIEGFYGVPWTWKGRQSLIKMSSKYKTNSYIFAPKDDPYHAEKWDETYPNESLANIKKTVDIGHDNGVEFTWTMHPWINKNNVIDLSNDFNNELIKAKAKFQQLYDIGIRQFGIQADDVGGQPVNLIAKMMHELVKWGKSEGRKVKLWTFCQPKYEGTWLSWSGSFLDLRKYQDQLPKDDLFMFYTGTSVLAPVSKYSTEWFKNNSDAKRSSLFWLNWPVNDPDYTAINLGPGTMLESDVQADSLSGVVTNPMQEFELSKISISSISSYSWNIKGYEPWKVWENAFKKIEPDAHEELKQLAKHITSTKNPDGGYWGVNIDDESKDIREEIEVLKNNIYYSELLNSHAFKKISQDMIKTKQAYVNLMSKSKNDQLKSEIKLFGLSLSQLSESIDLALKAYQAKKEADQINTNNKLKEAKMSEAKFYASKALDLFNLSQKVERFDLLEGSKPLNQRKFVKPGRDYLIPFAKILKEAILEFGSETKLAQNSFKESGIVNTGNLTSSFSEFYNDKKLNLATDNDTKTATWSNKSASSEDFYQLNFDSATNITQIKLFTGSEHKQDSNWFKKAKIIYTSDNKNWIDVPNGIVDRLDSGINNNRILKTNLYNVKALKVVPWENDANKIALREFSINGRLTDSFDVNLFENKNINQGLYYNGENKEKLGAFVNKNNLFTYVATKENPNISLSKNQYIGLKLNHISLLKNVEFLATGNKDKLKVQISENEVNWTDLNNTDTAKNKLAKYIRVTNETEAKIEFKISKFVIELENSDNQIITSSNKNDQINYEKLTNNSTPFISDSKQGWIEYKSTSLIEAEQNRLIFVQDPNKISNALVSAQVYNKTTKKTRQVNLGYLDKIYNIFKLKKEDDLLLSWKITYENDQLTLVQVIKEKDNSPVNIEKLKKLSDSLMTIDTLKIEKDKLKRIQELKQRATQLLKEDIGDQSEVDNILWELEFLSVNLK</sequence>
<dbReference type="Proteomes" id="UP000004757">
    <property type="component" value="Unassembled WGS sequence"/>
</dbReference>
<dbReference type="GO" id="GO:1901135">
    <property type="term" value="P:carbohydrate derivative metabolic process"/>
    <property type="evidence" value="ECO:0007669"/>
    <property type="project" value="UniProtKB-ARBA"/>
</dbReference>
<dbReference type="PROSITE" id="PS52009">
    <property type="entry name" value="GH84"/>
    <property type="match status" value="1"/>
</dbReference>
<evidence type="ECO:0000256" key="2">
    <source>
        <dbReference type="ARBA" id="ARBA00023295"/>
    </source>
</evidence>
<keyword evidence="7" id="KW-1185">Reference proteome</keyword>
<keyword evidence="1 3" id="KW-0378">Hydrolase</keyword>
<evidence type="ECO:0000259" key="4">
    <source>
        <dbReference type="PROSITE" id="PS50022"/>
    </source>
</evidence>
<accession>D4XVB4</accession>
<dbReference type="InterPro" id="IPR000421">
    <property type="entry name" value="FA58C"/>
</dbReference>
<dbReference type="PANTHER" id="PTHR13170:SF16">
    <property type="entry name" value="PROTEIN O-GLCNACASE"/>
    <property type="match status" value="1"/>
</dbReference>
<dbReference type="AlphaFoldDB" id="D4XVB4"/>
<evidence type="ECO:0000256" key="1">
    <source>
        <dbReference type="ARBA" id="ARBA00022801"/>
    </source>
</evidence>
<dbReference type="Gene3D" id="3.30.379.10">
    <property type="entry name" value="Chitobiase/beta-hexosaminidase domain 2-like"/>
    <property type="match status" value="1"/>
</dbReference>
<organism evidence="6 7">
    <name type="scientific">Mycoplasmopsis alligatoris A21JP2</name>
    <dbReference type="NCBI Taxonomy" id="747682"/>
    <lineage>
        <taxon>Bacteria</taxon>
        <taxon>Bacillati</taxon>
        <taxon>Mycoplasmatota</taxon>
        <taxon>Mycoplasmoidales</taxon>
        <taxon>Metamycoplasmataceae</taxon>
        <taxon>Mycoplasmopsis</taxon>
    </lineage>
</organism>
<dbReference type="InterPro" id="IPR029018">
    <property type="entry name" value="Hex-like_dom2"/>
</dbReference>
<evidence type="ECO:0000256" key="3">
    <source>
        <dbReference type="PROSITE-ProRule" id="PRU01353"/>
    </source>
</evidence>
<dbReference type="Gene3D" id="1.20.58.460">
    <property type="entry name" value="Hyaluronidase post-catalytic domain-like"/>
    <property type="match status" value="1"/>
</dbReference>
<comment type="caution">
    <text evidence="6">The sequence shown here is derived from an EMBL/GenBank/DDBJ whole genome shotgun (WGS) entry which is preliminary data.</text>
</comment>
<reference evidence="6 7" key="1">
    <citation type="submission" date="2010-03" db="EMBL/GenBank/DDBJ databases">
        <authorList>
            <person name="Glass J.I."/>
            <person name="Benders G.A."/>
            <person name="Durkin A.S."/>
            <person name="Farmerie W.G."/>
            <person name="Hlavinka K."/>
            <person name="Hostetler J."/>
            <person name="Jackson J."/>
            <person name="May M.A."/>
            <person name="Miller R.H."/>
            <person name="Paralanov V."/>
            <person name="Radune D."/>
            <person name="Szczypinski B."/>
            <person name="Brown D.R."/>
        </authorList>
    </citation>
    <scope>NUCLEOTIDE SEQUENCE [LARGE SCALE GENOMIC DNA]</scope>
    <source>
        <strain evidence="6 7">A21JP2</strain>
    </source>
</reference>
<feature type="domain" description="F5/8 type C" evidence="4">
    <location>
        <begin position="617"/>
        <end position="767"/>
    </location>
</feature>
<dbReference type="GO" id="GO:0015929">
    <property type="term" value="F:hexosaminidase activity"/>
    <property type="evidence" value="ECO:0007669"/>
    <property type="project" value="UniProtKB-ARBA"/>
</dbReference>
<dbReference type="GO" id="GO:0005975">
    <property type="term" value="P:carbohydrate metabolic process"/>
    <property type="evidence" value="ECO:0007669"/>
    <property type="project" value="UniProtKB-ARBA"/>
</dbReference>
<dbReference type="Pfam" id="PF07555">
    <property type="entry name" value="NAGidase"/>
    <property type="match status" value="1"/>
</dbReference>
<feature type="domain" description="GH84" evidence="5">
    <location>
        <begin position="132"/>
        <end position="409"/>
    </location>
</feature>
<dbReference type="Gene3D" id="2.60.120.260">
    <property type="entry name" value="Galactose-binding domain-like"/>
    <property type="match status" value="1"/>
</dbReference>
<gene>
    <name evidence="6" type="ORF">MALL_0674</name>
</gene>
<keyword evidence="2 3" id="KW-0326">Glycosidase</keyword>
<dbReference type="SUPFAM" id="SSF49785">
    <property type="entry name" value="Galactose-binding domain-like"/>
    <property type="match status" value="1"/>
</dbReference>
<dbReference type="EMBL" id="ADNC01000007">
    <property type="protein sequence ID" value="EFF41651.1"/>
    <property type="molecule type" value="Genomic_DNA"/>
</dbReference>
<dbReference type="InterPro" id="IPR011496">
    <property type="entry name" value="O-GlcNAcase_cat"/>
</dbReference>
<evidence type="ECO:0000259" key="5">
    <source>
        <dbReference type="PROSITE" id="PS52009"/>
    </source>
</evidence>
<comment type="similarity">
    <text evidence="3">Belongs to the glycosyl hydrolase 84 family.</text>
</comment>
<evidence type="ECO:0000313" key="6">
    <source>
        <dbReference type="EMBL" id="EFF41651.1"/>
    </source>
</evidence>
<dbReference type="RefSeq" id="WP_005683354.1">
    <property type="nucleotide sequence ID" value="NZ_ADNC01000007.1"/>
</dbReference>
<dbReference type="PANTHER" id="PTHR13170">
    <property type="entry name" value="O-GLCNACASE"/>
    <property type="match status" value="1"/>
</dbReference>
<dbReference type="InterPro" id="IPR008979">
    <property type="entry name" value="Galactose-bd-like_sf"/>
</dbReference>
<dbReference type="STRING" id="747682.MALL_0674"/>
<protein>
    <submittedName>
        <fullName evidence="6">F5/8 type C domain protein</fullName>
    </submittedName>
</protein>
<name>D4XVB4_9BACT</name>
<evidence type="ECO:0000313" key="7">
    <source>
        <dbReference type="Proteomes" id="UP000004757"/>
    </source>
</evidence>
<dbReference type="Pfam" id="PF00754">
    <property type="entry name" value="F5_F8_type_C"/>
    <property type="match status" value="1"/>
</dbReference>
<feature type="active site" description="Proton donor" evidence="3">
    <location>
        <position position="253"/>
    </location>
</feature>
<dbReference type="InterPro" id="IPR017853">
    <property type="entry name" value="GH"/>
</dbReference>
<dbReference type="Gene3D" id="3.20.20.80">
    <property type="entry name" value="Glycosidases"/>
    <property type="match status" value="1"/>
</dbReference>
<dbReference type="InterPro" id="IPR051822">
    <property type="entry name" value="Glycosyl_Hydrolase_84"/>
</dbReference>
<dbReference type="eggNOG" id="COG3525">
    <property type="taxonomic scope" value="Bacteria"/>
</dbReference>
<dbReference type="OrthoDB" id="9760892at2"/>